<dbReference type="RefSeq" id="WP_013147177.1">
    <property type="nucleotide sequence ID" value="NC_014207.1"/>
</dbReference>
<evidence type="ECO:0000313" key="4">
    <source>
        <dbReference type="Proteomes" id="UP000000383"/>
    </source>
</evidence>
<dbReference type="Pfam" id="PF17131">
    <property type="entry name" value="LolA_like"/>
    <property type="match status" value="1"/>
</dbReference>
<dbReference type="InterPro" id="IPR033399">
    <property type="entry name" value="TP_0789-like"/>
</dbReference>
<dbReference type="OrthoDB" id="128937at2"/>
<dbReference type="EMBL" id="CP002056">
    <property type="protein sequence ID" value="ADI28861.1"/>
    <property type="molecule type" value="Genomic_DNA"/>
</dbReference>
<protein>
    <submittedName>
        <fullName evidence="3">Putative signal peptide protein</fullName>
    </submittedName>
</protein>
<organism evidence="3 4">
    <name type="scientific">Methylotenera versatilis (strain 301)</name>
    <dbReference type="NCBI Taxonomy" id="666681"/>
    <lineage>
        <taxon>Bacteria</taxon>
        <taxon>Pseudomonadati</taxon>
        <taxon>Pseudomonadota</taxon>
        <taxon>Betaproteobacteria</taxon>
        <taxon>Nitrosomonadales</taxon>
        <taxon>Methylophilaceae</taxon>
        <taxon>Methylotenera</taxon>
    </lineage>
</organism>
<dbReference type="eggNOG" id="COG2834">
    <property type="taxonomic scope" value="Bacteria"/>
</dbReference>
<dbReference type="AlphaFoldDB" id="D7DMF0"/>
<dbReference type="STRING" id="666681.M301_0477"/>
<dbReference type="Proteomes" id="UP000000383">
    <property type="component" value="Chromosome"/>
</dbReference>
<reference evidence="3 4" key="2">
    <citation type="journal article" date="2011" name="J. Bacteriol.">
        <title>Genomes of three methylotrophs from a single niche uncover genetic and metabolic divergence of Methylophilaceae.</title>
        <authorList>
            <person name="Lapidus A."/>
            <person name="Clum A."/>
            <person name="Labutti K."/>
            <person name="Kaluzhnaya M.G."/>
            <person name="Lim S."/>
            <person name="Beck D.A."/>
            <person name="Glavina Del Rio T."/>
            <person name="Nolan M."/>
            <person name="Mavromatis K."/>
            <person name="Huntemann M."/>
            <person name="Lucas S."/>
            <person name="Lidstrom M.E."/>
            <person name="Ivanova N."/>
            <person name="Chistoserdova L."/>
        </authorList>
    </citation>
    <scope>NUCLEOTIDE SEQUENCE [LARGE SCALE GENOMIC DNA]</scope>
    <source>
        <strain evidence="3 4">301</strain>
    </source>
</reference>
<feature type="domain" description="Uncharacterized protein TP-0789" evidence="2">
    <location>
        <begin position="145"/>
        <end position="250"/>
    </location>
</feature>
<dbReference type="KEGG" id="meh:M301_0477"/>
<feature type="signal peptide" evidence="1">
    <location>
        <begin position="1"/>
        <end position="18"/>
    </location>
</feature>
<evidence type="ECO:0000256" key="1">
    <source>
        <dbReference type="SAM" id="SignalP"/>
    </source>
</evidence>
<sequence length="261" mass="28821" precursor="true">MKKLIYITACLALVNATAVPITYGAQTADMTVAQIVEKNAKARGGLEAWRAVSSMTMSGEMDAGGKKNTMLPFVMSMKRPYKSRLEIRFQDQPAVQVYDGTQGWKVRPFLGRDDVEPFSPAEAKVASGWPQLDGPLINYAAKGTKVELQGTEAVEGKDAYKLKLTMKNGEQRNLWIDASSFLEVKIDGDPRKMDGKLRNVAIYYRDFKKVNGLSVPYVTETVVDGVGQTHKMNIQTVTLNPPLDDTIFAKPKVNLATTTDH</sequence>
<reference evidence="4" key="1">
    <citation type="submission" date="2010-05" db="EMBL/GenBank/DDBJ databases">
        <title>Complete sequence of Methylotenera sp. 301.</title>
        <authorList>
            <person name="Lucas S."/>
            <person name="Copeland A."/>
            <person name="Lapidus A."/>
            <person name="Cheng J.-F."/>
            <person name="Bruce D."/>
            <person name="Goodwin L."/>
            <person name="Pitluck S."/>
            <person name="Clum A."/>
            <person name="Land M."/>
            <person name="Hauser L."/>
            <person name="Kyrpides N."/>
            <person name="Ivanova N."/>
            <person name="Chistoservova L."/>
            <person name="Kalyuzhnaya M."/>
            <person name="Woyke T."/>
        </authorList>
    </citation>
    <scope>NUCLEOTIDE SEQUENCE [LARGE SCALE GENOMIC DNA]</scope>
    <source>
        <strain evidence="4">301</strain>
    </source>
</reference>
<keyword evidence="4" id="KW-1185">Reference proteome</keyword>
<evidence type="ECO:0000259" key="2">
    <source>
        <dbReference type="Pfam" id="PF17131"/>
    </source>
</evidence>
<evidence type="ECO:0000313" key="3">
    <source>
        <dbReference type="EMBL" id="ADI28861.1"/>
    </source>
</evidence>
<accession>D7DMF0</accession>
<gene>
    <name evidence="3" type="ordered locus">M301_0477</name>
</gene>
<dbReference type="Gene3D" id="2.50.20.10">
    <property type="entry name" value="Lipoprotein localisation LolA/LolB/LppX"/>
    <property type="match status" value="1"/>
</dbReference>
<name>D7DMF0_METV0</name>
<keyword evidence="1" id="KW-0732">Signal</keyword>
<proteinExistence type="predicted"/>
<dbReference type="HOGENOM" id="CLU_081300_0_0_4"/>
<feature type="chain" id="PRO_5003094583" evidence="1">
    <location>
        <begin position="19"/>
        <end position="261"/>
    </location>
</feature>